<evidence type="ECO:0000313" key="3">
    <source>
        <dbReference type="Proteomes" id="UP000006038"/>
    </source>
</evidence>
<reference evidence="2" key="2">
    <citation type="submission" date="2013-04" db="UniProtKB">
        <authorList>
            <consortium name="EnsemblPlants"/>
        </authorList>
    </citation>
    <scope>IDENTIFICATION</scope>
</reference>
<sequence>MEETRRKLEGVRNLQTLTRFVLNLLLASCLVALYTVIIPLNYYPKNSPHVLLALNF</sequence>
<evidence type="ECO:0000256" key="1">
    <source>
        <dbReference type="SAM" id="Phobius"/>
    </source>
</evidence>
<organism evidence="2">
    <name type="scientific">Oryza brachyantha</name>
    <name type="common">malo sina</name>
    <dbReference type="NCBI Taxonomy" id="4533"/>
    <lineage>
        <taxon>Eukaryota</taxon>
        <taxon>Viridiplantae</taxon>
        <taxon>Streptophyta</taxon>
        <taxon>Embryophyta</taxon>
        <taxon>Tracheophyta</taxon>
        <taxon>Spermatophyta</taxon>
        <taxon>Magnoliopsida</taxon>
        <taxon>Liliopsida</taxon>
        <taxon>Poales</taxon>
        <taxon>Poaceae</taxon>
        <taxon>BOP clade</taxon>
        <taxon>Oryzoideae</taxon>
        <taxon>Oryzeae</taxon>
        <taxon>Oryzinae</taxon>
        <taxon>Oryza</taxon>
    </lineage>
</organism>
<accession>J3M015</accession>
<dbReference type="AlphaFoldDB" id="J3M015"/>
<protein>
    <submittedName>
        <fullName evidence="2">Uncharacterized protein</fullName>
    </submittedName>
</protein>
<keyword evidence="1" id="KW-1133">Transmembrane helix</keyword>
<dbReference type="HOGENOM" id="CLU_3017474_0_0_1"/>
<feature type="transmembrane region" description="Helical" evidence="1">
    <location>
        <begin position="20"/>
        <end position="42"/>
    </location>
</feature>
<dbReference type="InterPro" id="IPR018134">
    <property type="entry name" value="LAMP_CS"/>
</dbReference>
<evidence type="ECO:0000313" key="2">
    <source>
        <dbReference type="EnsemblPlants" id="OB04G27400.1"/>
    </source>
</evidence>
<dbReference type="EnsemblPlants" id="OB04G27400.1">
    <property type="protein sequence ID" value="OB04G27400.1"/>
    <property type="gene ID" value="OB04G27400"/>
</dbReference>
<keyword evidence="1" id="KW-0812">Transmembrane</keyword>
<dbReference type="GO" id="GO:0005886">
    <property type="term" value="C:plasma membrane"/>
    <property type="evidence" value="ECO:0007669"/>
    <property type="project" value="UniProtKB-SubCell"/>
</dbReference>
<name>J3M015_ORYBR</name>
<keyword evidence="1" id="KW-0472">Membrane</keyword>
<dbReference type="PROSITE" id="PS00310">
    <property type="entry name" value="LAMP_1"/>
    <property type="match status" value="1"/>
</dbReference>
<dbReference type="Gramene" id="OB04G27400.1">
    <property type="protein sequence ID" value="OB04G27400.1"/>
    <property type="gene ID" value="OB04G27400"/>
</dbReference>
<reference evidence="2" key="1">
    <citation type="journal article" date="2013" name="Nat. Commun.">
        <title>Whole-genome sequencing of Oryza brachyantha reveals mechanisms underlying Oryza genome evolution.</title>
        <authorList>
            <person name="Chen J."/>
            <person name="Huang Q."/>
            <person name="Gao D."/>
            <person name="Wang J."/>
            <person name="Lang Y."/>
            <person name="Liu T."/>
            <person name="Li B."/>
            <person name="Bai Z."/>
            <person name="Luis Goicoechea J."/>
            <person name="Liang C."/>
            <person name="Chen C."/>
            <person name="Zhang W."/>
            <person name="Sun S."/>
            <person name="Liao Y."/>
            <person name="Zhang X."/>
            <person name="Yang L."/>
            <person name="Song C."/>
            <person name="Wang M."/>
            <person name="Shi J."/>
            <person name="Liu G."/>
            <person name="Liu J."/>
            <person name="Zhou H."/>
            <person name="Zhou W."/>
            <person name="Yu Q."/>
            <person name="An N."/>
            <person name="Chen Y."/>
            <person name="Cai Q."/>
            <person name="Wang B."/>
            <person name="Liu B."/>
            <person name="Min J."/>
            <person name="Huang Y."/>
            <person name="Wu H."/>
            <person name="Li Z."/>
            <person name="Zhang Y."/>
            <person name="Yin Y."/>
            <person name="Song W."/>
            <person name="Jiang J."/>
            <person name="Jackson S.A."/>
            <person name="Wing R.A."/>
            <person name="Wang J."/>
            <person name="Chen M."/>
        </authorList>
    </citation>
    <scope>NUCLEOTIDE SEQUENCE [LARGE SCALE GENOMIC DNA]</scope>
    <source>
        <strain evidence="2">cv. IRGC 101232</strain>
    </source>
</reference>
<proteinExistence type="predicted"/>
<keyword evidence="3" id="KW-1185">Reference proteome</keyword>
<dbReference type="Proteomes" id="UP000006038">
    <property type="component" value="Chromosome 4"/>
</dbReference>